<dbReference type="GO" id="GO:0000105">
    <property type="term" value="P:L-histidine biosynthetic process"/>
    <property type="evidence" value="ECO:0007669"/>
    <property type="project" value="UniProtKB-KW"/>
</dbReference>
<dbReference type="AlphaFoldDB" id="A0A368KV01"/>
<dbReference type="Gene3D" id="3.20.20.70">
    <property type="entry name" value="Aldolase class I"/>
    <property type="match status" value="1"/>
</dbReference>
<accession>A0A368KV01</accession>
<dbReference type="GO" id="GO:0000162">
    <property type="term" value="P:L-tryptophan biosynthetic process"/>
    <property type="evidence" value="ECO:0007669"/>
    <property type="project" value="TreeGrafter"/>
</dbReference>
<dbReference type="OrthoDB" id="1796087at2"/>
<evidence type="ECO:0000256" key="3">
    <source>
        <dbReference type="ARBA" id="ARBA00023102"/>
    </source>
</evidence>
<dbReference type="SUPFAM" id="SSF51366">
    <property type="entry name" value="Ribulose-phoshate binding barrel"/>
    <property type="match status" value="1"/>
</dbReference>
<dbReference type="RefSeq" id="WP_114369159.1">
    <property type="nucleotide sequence ID" value="NZ_QPEX01000024.1"/>
</dbReference>
<dbReference type="Pfam" id="PF00977">
    <property type="entry name" value="His_biosynth"/>
    <property type="match status" value="1"/>
</dbReference>
<keyword evidence="3 5" id="KW-0368">Histidine biosynthesis</keyword>
<proteinExistence type="inferred from homology"/>
<gene>
    <name evidence="6" type="ORF">DTL42_13050</name>
</gene>
<dbReference type="InterPro" id="IPR013785">
    <property type="entry name" value="Aldolase_TIM"/>
</dbReference>
<comment type="similarity">
    <text evidence="1 5">Belongs to the HisA/HisF family.</text>
</comment>
<dbReference type="InterPro" id="IPR006062">
    <property type="entry name" value="His_biosynth"/>
</dbReference>
<evidence type="ECO:0000256" key="4">
    <source>
        <dbReference type="ARBA" id="ARBA00029440"/>
    </source>
</evidence>
<evidence type="ECO:0000256" key="2">
    <source>
        <dbReference type="ARBA" id="ARBA00022605"/>
    </source>
</evidence>
<evidence type="ECO:0000313" key="7">
    <source>
        <dbReference type="Proteomes" id="UP000253562"/>
    </source>
</evidence>
<comment type="caution">
    <text evidence="6">The sequence shown here is derived from an EMBL/GenBank/DDBJ whole genome shotgun (WGS) entry which is preliminary data.</text>
</comment>
<dbReference type="GO" id="GO:0005737">
    <property type="term" value="C:cytoplasm"/>
    <property type="evidence" value="ECO:0007669"/>
    <property type="project" value="TreeGrafter"/>
</dbReference>
<dbReference type="Proteomes" id="UP000253562">
    <property type="component" value="Unassembled WGS sequence"/>
</dbReference>
<sequence>MSSPSDRPAWYDAILPVMDLRLGQVVRGVAGRRDEYLPVQSRYVDDSRPGTIAMLLAQTFGFRDCYVADLNAIAGGQVDAATLEAIAVQGLNVWLDAGVGSVARWQACSENLRGWSPFRWIVGLESLVSWQAMRQLVEAIEPERLVFSLDLKQGKPLTNRPELVGLSALEIAKTVAGMGVGTLLVLDVEAVGEGTGARTEDLLDEISREVPEIELVAGGGMASPAGIESLMGHQVRRVLVASALHDGRIAPYHGGGRGAGWE</sequence>
<dbReference type="EMBL" id="QPEX01000024">
    <property type="protein sequence ID" value="RCS49447.1"/>
    <property type="molecule type" value="Genomic_DNA"/>
</dbReference>
<dbReference type="GO" id="GO:0003949">
    <property type="term" value="F:1-(5-phosphoribosyl)-5-[(5-phosphoribosylamino)methylideneamino]imidazole-4-carboxamide isomerase activity"/>
    <property type="evidence" value="ECO:0007669"/>
    <property type="project" value="InterPro"/>
</dbReference>
<reference evidence="6 7" key="1">
    <citation type="submission" date="2018-07" db="EMBL/GenBank/DDBJ databases">
        <title>Comparative genomes isolates from brazilian mangrove.</title>
        <authorList>
            <person name="De Araujo J.E."/>
            <person name="Taketani R.G."/>
            <person name="Silva M.C.P."/>
            <person name="Lourenco M.V."/>
            <person name="Oliveira V.M."/>
            <person name="Andreote F.D."/>
        </authorList>
    </citation>
    <scope>NUCLEOTIDE SEQUENCE [LARGE SCALE GENOMIC DNA]</scope>
    <source>
        <strain evidence="6 7">HEX PRIS-MGV</strain>
    </source>
</reference>
<keyword evidence="2 5" id="KW-0028">Amino-acid biosynthesis</keyword>
<dbReference type="InterPro" id="IPR011060">
    <property type="entry name" value="RibuloseP-bd_barrel"/>
</dbReference>
<protein>
    <recommendedName>
        <fullName evidence="8">HisA/hisF family protein</fullName>
    </recommendedName>
</protein>
<evidence type="ECO:0008006" key="8">
    <source>
        <dbReference type="Google" id="ProtNLM"/>
    </source>
</evidence>
<dbReference type="PANTHER" id="PTHR43090:SF2">
    <property type="entry name" value="1-(5-PHOSPHORIBOSYL)-5-[(5-PHOSPHORIBOSYLAMINO)METHYLIDENEAMINO] IMIDAZOLE-4-CARBOXAMIDE ISOMERASE"/>
    <property type="match status" value="1"/>
</dbReference>
<evidence type="ECO:0000256" key="1">
    <source>
        <dbReference type="ARBA" id="ARBA00009667"/>
    </source>
</evidence>
<comment type="pathway">
    <text evidence="4">Amino-acid biosynthesis.</text>
</comment>
<dbReference type="PANTHER" id="PTHR43090">
    <property type="entry name" value="1-(5-PHOSPHORIBOSYL)-5-[(5-PHOSPHORIBOSYLAMINO)METHYLIDENEAMINO] IMIDAZOLE-4-CARBOXAMIDE ISOMERASE"/>
    <property type="match status" value="1"/>
</dbReference>
<evidence type="ECO:0000256" key="5">
    <source>
        <dbReference type="RuleBase" id="RU003657"/>
    </source>
</evidence>
<organism evidence="6 7">
    <name type="scientific">Bremerella cremea</name>
    <dbReference type="NCBI Taxonomy" id="1031537"/>
    <lineage>
        <taxon>Bacteria</taxon>
        <taxon>Pseudomonadati</taxon>
        <taxon>Planctomycetota</taxon>
        <taxon>Planctomycetia</taxon>
        <taxon>Pirellulales</taxon>
        <taxon>Pirellulaceae</taxon>
        <taxon>Bremerella</taxon>
    </lineage>
</organism>
<evidence type="ECO:0000313" key="6">
    <source>
        <dbReference type="EMBL" id="RCS49447.1"/>
    </source>
</evidence>
<dbReference type="InterPro" id="IPR044524">
    <property type="entry name" value="Isoase_HisA-like"/>
</dbReference>
<name>A0A368KV01_9BACT</name>